<accession>X0YPA9</accession>
<name>X0YPA9_9ZZZZ</name>
<reference evidence="1" key="1">
    <citation type="journal article" date="2014" name="Front. Microbiol.">
        <title>High frequency of phylogenetically diverse reductive dehalogenase-homologous genes in deep subseafloor sedimentary metagenomes.</title>
        <authorList>
            <person name="Kawai M."/>
            <person name="Futagami T."/>
            <person name="Toyoda A."/>
            <person name="Takaki Y."/>
            <person name="Nishi S."/>
            <person name="Hori S."/>
            <person name="Arai W."/>
            <person name="Tsubouchi T."/>
            <person name="Morono Y."/>
            <person name="Uchiyama I."/>
            <person name="Ito T."/>
            <person name="Fujiyama A."/>
            <person name="Inagaki F."/>
            <person name="Takami H."/>
        </authorList>
    </citation>
    <scope>NUCLEOTIDE SEQUENCE</scope>
    <source>
        <strain evidence="1">Expedition CK06-06</strain>
    </source>
</reference>
<comment type="caution">
    <text evidence="1">The sequence shown here is derived from an EMBL/GenBank/DDBJ whole genome shotgun (WGS) entry which is preliminary data.</text>
</comment>
<dbReference type="EMBL" id="BARS01055943">
    <property type="protein sequence ID" value="GAG50298.1"/>
    <property type="molecule type" value="Genomic_DNA"/>
</dbReference>
<sequence length="34" mass="4243">IIMTHEEYRNFRLYYGVNNSKFFKVKDTKKEITE</sequence>
<protein>
    <submittedName>
        <fullName evidence="1">Uncharacterized protein</fullName>
    </submittedName>
</protein>
<dbReference type="AlphaFoldDB" id="X0YPA9"/>
<gene>
    <name evidence="1" type="ORF">S01H1_82510</name>
</gene>
<proteinExistence type="predicted"/>
<organism evidence="1">
    <name type="scientific">marine sediment metagenome</name>
    <dbReference type="NCBI Taxonomy" id="412755"/>
    <lineage>
        <taxon>unclassified sequences</taxon>
        <taxon>metagenomes</taxon>
        <taxon>ecological metagenomes</taxon>
    </lineage>
</organism>
<feature type="non-terminal residue" evidence="1">
    <location>
        <position position="1"/>
    </location>
</feature>
<evidence type="ECO:0000313" key="1">
    <source>
        <dbReference type="EMBL" id="GAG50298.1"/>
    </source>
</evidence>